<feature type="region of interest" description="Disordered" evidence="5">
    <location>
        <begin position="289"/>
        <end position="332"/>
    </location>
</feature>
<dbReference type="PANTHER" id="PTHR10763">
    <property type="entry name" value="CELL DIVISION CONTROL PROTEIN 6-RELATED"/>
    <property type="match status" value="1"/>
</dbReference>
<dbReference type="Pfam" id="PF13401">
    <property type="entry name" value="AAA_22"/>
    <property type="match status" value="1"/>
</dbReference>
<keyword evidence="9" id="KW-1185">Reference proteome</keyword>
<feature type="compositionally biased region" description="Low complexity" evidence="5">
    <location>
        <begin position="226"/>
        <end position="253"/>
    </location>
</feature>
<dbReference type="SUPFAM" id="SSF52540">
    <property type="entry name" value="P-loop containing nucleoside triphosphate hydrolases"/>
    <property type="match status" value="1"/>
</dbReference>
<evidence type="ECO:0000313" key="9">
    <source>
        <dbReference type="Proteomes" id="UP001445076"/>
    </source>
</evidence>
<evidence type="ECO:0008006" key="10">
    <source>
        <dbReference type="Google" id="ProtNLM"/>
    </source>
</evidence>
<comment type="caution">
    <text evidence="8">The sequence shown here is derived from an EMBL/GenBank/DDBJ whole genome shotgun (WGS) entry which is preliminary data.</text>
</comment>
<feature type="compositionally biased region" description="Polar residues" evidence="5">
    <location>
        <begin position="174"/>
        <end position="193"/>
    </location>
</feature>
<evidence type="ECO:0000256" key="1">
    <source>
        <dbReference type="ARBA" id="ARBA00006184"/>
    </source>
</evidence>
<feature type="domain" description="Cdc6 C-terminal" evidence="7">
    <location>
        <begin position="679"/>
        <end position="759"/>
    </location>
</feature>
<dbReference type="SUPFAM" id="SSF46785">
    <property type="entry name" value="Winged helix' DNA-binding domain"/>
    <property type="match status" value="1"/>
</dbReference>
<feature type="compositionally biased region" description="Basic and acidic residues" evidence="5">
    <location>
        <begin position="289"/>
        <end position="307"/>
    </location>
</feature>
<dbReference type="InterPro" id="IPR049945">
    <property type="entry name" value="AAA_22"/>
</dbReference>
<dbReference type="SMART" id="SM01074">
    <property type="entry name" value="Cdc6_C"/>
    <property type="match status" value="1"/>
</dbReference>
<dbReference type="CDD" id="cd00009">
    <property type="entry name" value="AAA"/>
    <property type="match status" value="1"/>
</dbReference>
<feature type="region of interest" description="Disordered" evidence="5">
    <location>
        <begin position="16"/>
        <end position="135"/>
    </location>
</feature>
<dbReference type="Gene3D" id="1.10.10.10">
    <property type="entry name" value="Winged helix-like DNA-binding domain superfamily/Winged helix DNA-binding domain"/>
    <property type="match status" value="1"/>
</dbReference>
<dbReference type="EMBL" id="JARKIK010000093">
    <property type="protein sequence ID" value="KAK8722895.1"/>
    <property type="molecule type" value="Genomic_DNA"/>
</dbReference>
<dbReference type="GO" id="GO:0051301">
    <property type="term" value="P:cell division"/>
    <property type="evidence" value="ECO:0007669"/>
    <property type="project" value="UniProtKB-KW"/>
</dbReference>
<accession>A0AAW0W3J5</accession>
<dbReference type="InterPro" id="IPR036390">
    <property type="entry name" value="WH_DNA-bd_sf"/>
</dbReference>
<feature type="region of interest" description="Disordered" evidence="5">
    <location>
        <begin position="174"/>
        <end position="253"/>
    </location>
</feature>
<dbReference type="InterPro" id="IPR036388">
    <property type="entry name" value="WH-like_DNA-bd_sf"/>
</dbReference>
<dbReference type="EMBL" id="JARKIK010000093">
    <property type="protein sequence ID" value="KAK8722894.1"/>
    <property type="molecule type" value="Genomic_DNA"/>
</dbReference>
<dbReference type="InterPro" id="IPR003593">
    <property type="entry name" value="AAA+_ATPase"/>
</dbReference>
<dbReference type="InterPro" id="IPR027417">
    <property type="entry name" value="P-loop_NTPase"/>
</dbReference>
<evidence type="ECO:0000259" key="6">
    <source>
        <dbReference type="SMART" id="SM00382"/>
    </source>
</evidence>
<dbReference type="Pfam" id="PF09079">
    <property type="entry name" value="WHD_Cdc6"/>
    <property type="match status" value="1"/>
</dbReference>
<reference evidence="8 9" key="1">
    <citation type="journal article" date="2024" name="BMC Genomics">
        <title>Genome assembly of redclaw crayfish (Cherax quadricarinatus) provides insights into its immune adaptation and hypoxia tolerance.</title>
        <authorList>
            <person name="Liu Z."/>
            <person name="Zheng J."/>
            <person name="Li H."/>
            <person name="Fang K."/>
            <person name="Wang S."/>
            <person name="He J."/>
            <person name="Zhou D."/>
            <person name="Weng S."/>
            <person name="Chi M."/>
            <person name="Gu Z."/>
            <person name="He J."/>
            <person name="Li F."/>
            <person name="Wang M."/>
        </authorList>
    </citation>
    <scope>NUCLEOTIDE SEQUENCE [LARGE SCALE GENOMIC DNA]</scope>
    <source>
        <strain evidence="8">ZL_2023a</strain>
    </source>
</reference>
<dbReference type="InterPro" id="IPR050311">
    <property type="entry name" value="ORC1/CDC6"/>
</dbReference>
<proteinExistence type="inferred from homology"/>
<feature type="compositionally biased region" description="Basic and acidic residues" evidence="5">
    <location>
        <begin position="70"/>
        <end position="88"/>
    </location>
</feature>
<dbReference type="PANTHER" id="PTHR10763:SF26">
    <property type="entry name" value="CELL DIVISION CONTROL PROTEIN 6 HOMOLOG"/>
    <property type="match status" value="1"/>
</dbReference>
<evidence type="ECO:0000256" key="4">
    <source>
        <dbReference type="ARBA" id="ARBA00023306"/>
    </source>
</evidence>
<reference evidence="8" key="2">
    <citation type="submission" date="2024-01" db="EMBL/GenBank/DDBJ databases">
        <authorList>
            <person name="He J."/>
            <person name="Wang M."/>
            <person name="Zheng J."/>
            <person name="Liu Z."/>
        </authorList>
    </citation>
    <scope>NUCLEOTIDE SEQUENCE</scope>
    <source>
        <strain evidence="8">ZL_2023a</strain>
        <tissue evidence="8">Muscle</tissue>
    </source>
</reference>
<dbReference type="FunFam" id="3.40.50.300:FF:000547">
    <property type="entry name" value="Cell division control protein"/>
    <property type="match status" value="1"/>
</dbReference>
<dbReference type="AlphaFoldDB" id="A0AAW0W3J5"/>
<dbReference type="GO" id="GO:0005634">
    <property type="term" value="C:nucleus"/>
    <property type="evidence" value="ECO:0007669"/>
    <property type="project" value="UniProtKB-SubCell"/>
</dbReference>
<evidence type="ECO:0000256" key="5">
    <source>
        <dbReference type="SAM" id="MobiDB-lite"/>
    </source>
</evidence>
<dbReference type="Gene3D" id="3.40.50.300">
    <property type="entry name" value="P-loop containing nucleotide triphosphate hydrolases"/>
    <property type="match status" value="1"/>
</dbReference>
<dbReference type="InterPro" id="IPR015163">
    <property type="entry name" value="Cdc6_C"/>
</dbReference>
<dbReference type="Pfam" id="PF22606">
    <property type="entry name" value="Cdc6-ORC-like_ATPase_lid"/>
    <property type="match status" value="1"/>
</dbReference>
<dbReference type="GO" id="GO:0016887">
    <property type="term" value="F:ATP hydrolysis activity"/>
    <property type="evidence" value="ECO:0007669"/>
    <property type="project" value="InterPro"/>
</dbReference>
<protein>
    <recommendedName>
        <fullName evidence="10">Cell division control protein</fullName>
    </recommendedName>
</protein>
<dbReference type="GO" id="GO:0003688">
    <property type="term" value="F:DNA replication origin binding"/>
    <property type="evidence" value="ECO:0007669"/>
    <property type="project" value="TreeGrafter"/>
</dbReference>
<dbReference type="Gene3D" id="1.10.8.60">
    <property type="match status" value="1"/>
</dbReference>
<dbReference type="GO" id="GO:0033314">
    <property type="term" value="P:mitotic DNA replication checkpoint signaling"/>
    <property type="evidence" value="ECO:0007669"/>
    <property type="project" value="TreeGrafter"/>
</dbReference>
<dbReference type="InterPro" id="IPR054425">
    <property type="entry name" value="Cdc6_ORC1-like_ATPase_lid"/>
</dbReference>
<dbReference type="CDD" id="cd08768">
    <property type="entry name" value="Cdc6_C"/>
    <property type="match status" value="1"/>
</dbReference>
<evidence type="ECO:0000256" key="3">
    <source>
        <dbReference type="ARBA" id="ARBA00022705"/>
    </source>
</evidence>
<dbReference type="FunFam" id="1.10.10.10:FF:000265">
    <property type="entry name" value="Cell division control protein"/>
    <property type="match status" value="1"/>
</dbReference>
<evidence type="ECO:0000259" key="7">
    <source>
        <dbReference type="SMART" id="SM01074"/>
    </source>
</evidence>
<keyword evidence="4" id="KW-0131">Cell cycle</keyword>
<gene>
    <name evidence="8" type="ORF">OTU49_012108</name>
</gene>
<dbReference type="Proteomes" id="UP001445076">
    <property type="component" value="Unassembled WGS sequence"/>
</dbReference>
<feature type="compositionally biased region" description="Polar residues" evidence="5">
    <location>
        <begin position="44"/>
        <end position="55"/>
    </location>
</feature>
<organism evidence="8 9">
    <name type="scientific">Cherax quadricarinatus</name>
    <name type="common">Australian red claw crayfish</name>
    <dbReference type="NCBI Taxonomy" id="27406"/>
    <lineage>
        <taxon>Eukaryota</taxon>
        <taxon>Metazoa</taxon>
        <taxon>Ecdysozoa</taxon>
        <taxon>Arthropoda</taxon>
        <taxon>Crustacea</taxon>
        <taxon>Multicrustacea</taxon>
        <taxon>Malacostraca</taxon>
        <taxon>Eumalacostraca</taxon>
        <taxon>Eucarida</taxon>
        <taxon>Decapoda</taxon>
        <taxon>Pleocyemata</taxon>
        <taxon>Astacidea</taxon>
        <taxon>Parastacoidea</taxon>
        <taxon>Parastacidae</taxon>
        <taxon>Cherax</taxon>
    </lineage>
</organism>
<keyword evidence="2" id="KW-0132">Cell division</keyword>
<evidence type="ECO:0000256" key="2">
    <source>
        <dbReference type="ARBA" id="ARBA00022618"/>
    </source>
</evidence>
<dbReference type="SMART" id="SM00382">
    <property type="entry name" value="AAA"/>
    <property type="match status" value="1"/>
</dbReference>
<feature type="domain" description="AAA+ ATPase" evidence="6">
    <location>
        <begin position="406"/>
        <end position="543"/>
    </location>
</feature>
<dbReference type="GO" id="GO:0006270">
    <property type="term" value="P:DNA replication initiation"/>
    <property type="evidence" value="ECO:0007669"/>
    <property type="project" value="InterPro"/>
</dbReference>
<keyword evidence="3" id="KW-0235">DNA replication</keyword>
<evidence type="ECO:0000313" key="8">
    <source>
        <dbReference type="EMBL" id="KAK8722894.1"/>
    </source>
</evidence>
<name>A0AAW0W3J5_CHEQU</name>
<comment type="similarity">
    <text evidence="1">Belongs to the CDC6/cdc18 family.</text>
</comment>
<sequence length="781" mass="86863">MSGQKAINFPIQKTRSLRVKSDESVTSVARSVSPHGGKRKSVNKVAQSPDKTNIPSRLEVACGSYRRSSRHSEKPSKLVEIHENPERSSHRRNIFHSPEKTSQKPKILAKHNEEEEEEREKGSLTPSKRKSGIILPDSENDLSLTKRLVVTLHQLPLDSIHLTPSKACRKLMADSTSEENTCPLSPKKTTQSVPLRPVRFASPSRSSSTAEPKLTSVCTPQKYPLSSSSITNTGKSSESVNSTGKSSESVKSTCKSSESVNRVIFQSPRKCTVKCHNLNSPVKTLKRLDENRSLRSPRKHFDDDSVRRSPRKFNQENVLSPRRSPRKLAQSPFKVNSPASLVSKLSLESSANARTDVAVRLFKPDVTAYRAVRQCLNTGTPTVLMCREKQVNEMRDFLTHHLTNTIPGSLYVSGPPGTGKTASLNYILDSLQVNKIRRIFVNCMTVKTSGAIYKAIVSGLKLTVSGTDRENLRTVERALTSSKIPVLIMLDEVDQLDSKNQEVLYTIFEWPSLAGSTLVLVGIANSLDLTDRILPRLQARPSFKPKLLHFPPYTRAEIIKIINQRLQEAGLGNLQVIRPNAIQFLAGKVASVAGDVRKALDVCRRAVELCEIQARKQTLLKPSNGSPRKSPLKRQENTVPKVVEIPQVLSIFNEVYGSRVITAVTEAPESFPLQQKVIVCCLLLIIKYGRTKDVTLGKFHEVYIRVCKKRQMPGMDQTEFLSVCTLLESRGMVQVKRAKELRSSKISLRLNAEEAEHALGDRTLLASVLEDKQSLGKLCKA</sequence>